<evidence type="ECO:0000256" key="1">
    <source>
        <dbReference type="SAM" id="MobiDB-lite"/>
    </source>
</evidence>
<comment type="caution">
    <text evidence="2">The sequence shown here is derived from an EMBL/GenBank/DDBJ whole genome shotgun (WGS) entry which is preliminary data.</text>
</comment>
<dbReference type="AlphaFoldDB" id="A0AAW2GFH4"/>
<protein>
    <submittedName>
        <fullName evidence="2">Uncharacterized protein</fullName>
    </submittedName>
</protein>
<name>A0AAW2GFH4_9HYME</name>
<proteinExistence type="predicted"/>
<reference evidence="2 3" key="1">
    <citation type="submission" date="2023-03" db="EMBL/GenBank/DDBJ databases">
        <title>High recombination rates correlate with genetic variation in Cardiocondyla obscurior ants.</title>
        <authorList>
            <person name="Errbii M."/>
        </authorList>
    </citation>
    <scope>NUCLEOTIDE SEQUENCE [LARGE SCALE GENOMIC DNA]</scope>
    <source>
        <strain evidence="2">Alpha-2009</strain>
        <tissue evidence="2">Whole body</tissue>
    </source>
</reference>
<sequence length="128" mass="14618">MSMRDACFAIRGTNVLRGVRARGHNHRRCKSVASRATSGMREKERKKKRGEKKYWMTSHLGFKCSPSAPDAPSRRSPAIASIEPDSELIKHRIAPRLIPVRSRRRRRTLRRFKGSVVRRPGGKKNSAD</sequence>
<dbReference type="EMBL" id="JADYXP020000004">
    <property type="protein sequence ID" value="KAL0126966.1"/>
    <property type="molecule type" value="Genomic_DNA"/>
</dbReference>
<organism evidence="2 3">
    <name type="scientific">Cardiocondyla obscurior</name>
    <dbReference type="NCBI Taxonomy" id="286306"/>
    <lineage>
        <taxon>Eukaryota</taxon>
        <taxon>Metazoa</taxon>
        <taxon>Ecdysozoa</taxon>
        <taxon>Arthropoda</taxon>
        <taxon>Hexapoda</taxon>
        <taxon>Insecta</taxon>
        <taxon>Pterygota</taxon>
        <taxon>Neoptera</taxon>
        <taxon>Endopterygota</taxon>
        <taxon>Hymenoptera</taxon>
        <taxon>Apocrita</taxon>
        <taxon>Aculeata</taxon>
        <taxon>Formicoidea</taxon>
        <taxon>Formicidae</taxon>
        <taxon>Myrmicinae</taxon>
        <taxon>Cardiocondyla</taxon>
    </lineage>
</organism>
<evidence type="ECO:0000313" key="3">
    <source>
        <dbReference type="Proteomes" id="UP001430953"/>
    </source>
</evidence>
<feature type="region of interest" description="Disordered" evidence="1">
    <location>
        <begin position="99"/>
        <end position="128"/>
    </location>
</feature>
<dbReference type="Proteomes" id="UP001430953">
    <property type="component" value="Unassembled WGS sequence"/>
</dbReference>
<accession>A0AAW2GFH4</accession>
<evidence type="ECO:0000313" key="2">
    <source>
        <dbReference type="EMBL" id="KAL0126966.1"/>
    </source>
</evidence>
<keyword evidence="3" id="KW-1185">Reference proteome</keyword>
<feature type="region of interest" description="Disordered" evidence="1">
    <location>
        <begin position="26"/>
        <end position="83"/>
    </location>
</feature>
<gene>
    <name evidence="2" type="ORF">PUN28_005360</name>
</gene>
<feature type="compositionally biased region" description="Low complexity" evidence="1">
    <location>
        <begin position="65"/>
        <end position="82"/>
    </location>
</feature>
<feature type="compositionally biased region" description="Basic residues" evidence="1">
    <location>
        <begin position="101"/>
        <end position="113"/>
    </location>
</feature>